<sequence length="157" mass="17742">MTAGRPSLYQPEYAEQARKLCRLGATDSDMADFFGIGTTTYYRWRKEHPDFAAAVTEGKDVCDKQVEQALHRRAVGFEYEAVRVFMPAGAKDAVLVRYPVQVLPDVGAAQHWLRFRRPKEWSERRENTDGLDLAEMLAQARARVVADRAAHGRAGDD</sequence>
<dbReference type="InterPro" id="IPR009057">
    <property type="entry name" value="Homeodomain-like_sf"/>
</dbReference>
<comment type="caution">
    <text evidence="1">The sequence shown here is derived from an EMBL/GenBank/DDBJ whole genome shotgun (WGS) entry which is preliminary data.</text>
</comment>
<dbReference type="SUPFAM" id="SSF46689">
    <property type="entry name" value="Homeodomain-like"/>
    <property type="match status" value="1"/>
</dbReference>
<dbReference type="RefSeq" id="WP_343889538.1">
    <property type="nucleotide sequence ID" value="NZ_BAAAEH010000022.1"/>
</dbReference>
<dbReference type="Gene3D" id="1.10.10.60">
    <property type="entry name" value="Homeodomain-like"/>
    <property type="match status" value="1"/>
</dbReference>
<evidence type="ECO:0000313" key="2">
    <source>
        <dbReference type="Proteomes" id="UP001419910"/>
    </source>
</evidence>
<keyword evidence="2" id="KW-1185">Reference proteome</keyword>
<reference evidence="1 2" key="1">
    <citation type="submission" date="2024-05" db="EMBL/GenBank/DDBJ databases">
        <authorList>
            <person name="Liu Q."/>
            <person name="Xin Y.-H."/>
        </authorList>
    </citation>
    <scope>NUCLEOTIDE SEQUENCE [LARGE SCALE GENOMIC DNA]</scope>
    <source>
        <strain evidence="1 2">CGMCC 1.10181</strain>
    </source>
</reference>
<proteinExistence type="predicted"/>
<dbReference type="EMBL" id="JBDIME010000005">
    <property type="protein sequence ID" value="MEN2789685.1"/>
    <property type="molecule type" value="Genomic_DNA"/>
</dbReference>
<dbReference type="Proteomes" id="UP001419910">
    <property type="component" value="Unassembled WGS sequence"/>
</dbReference>
<organism evidence="1 2">
    <name type="scientific">Sphingomonas oligophenolica</name>
    <dbReference type="NCBI Taxonomy" id="301154"/>
    <lineage>
        <taxon>Bacteria</taxon>
        <taxon>Pseudomonadati</taxon>
        <taxon>Pseudomonadota</taxon>
        <taxon>Alphaproteobacteria</taxon>
        <taxon>Sphingomonadales</taxon>
        <taxon>Sphingomonadaceae</taxon>
        <taxon>Sphingomonas</taxon>
    </lineage>
</organism>
<name>A0ABU9Y1K1_9SPHN</name>
<protein>
    <submittedName>
        <fullName evidence="1">Helix-turn-helix domain-containing protein</fullName>
    </submittedName>
</protein>
<evidence type="ECO:0000313" key="1">
    <source>
        <dbReference type="EMBL" id="MEN2789685.1"/>
    </source>
</evidence>
<accession>A0ABU9Y1K1</accession>
<gene>
    <name evidence="1" type="ORF">ABC974_08615</name>
</gene>